<dbReference type="Pfam" id="PF16679">
    <property type="entry name" value="CDT1_C"/>
    <property type="match status" value="1"/>
</dbReference>
<evidence type="ECO:0000259" key="3">
    <source>
        <dbReference type="SMART" id="SM01075"/>
    </source>
</evidence>
<dbReference type="PANTHER" id="PTHR28637:SF1">
    <property type="entry name" value="DNA REPLICATION FACTOR CDT1"/>
    <property type="match status" value="1"/>
</dbReference>
<evidence type="ECO:0000313" key="4">
    <source>
        <dbReference type="EMBL" id="OQR88121.1"/>
    </source>
</evidence>
<dbReference type="GO" id="GO:0070182">
    <property type="term" value="F:DNA polymerase binding"/>
    <property type="evidence" value="ECO:0007669"/>
    <property type="project" value="TreeGrafter"/>
</dbReference>
<comment type="similarity">
    <text evidence="1">Belongs to the Cdt1 family.</text>
</comment>
<dbReference type="InterPro" id="IPR014939">
    <property type="entry name" value="CDT1_Gemini-bd-like"/>
</dbReference>
<dbReference type="GO" id="GO:0000278">
    <property type="term" value="P:mitotic cell cycle"/>
    <property type="evidence" value="ECO:0007669"/>
    <property type="project" value="TreeGrafter"/>
</dbReference>
<dbReference type="GO" id="GO:0071163">
    <property type="term" value="P:DNA replication preinitiation complex assembly"/>
    <property type="evidence" value="ECO:0007669"/>
    <property type="project" value="InterPro"/>
</dbReference>
<dbReference type="EMBL" id="JNBR01001409">
    <property type="protein sequence ID" value="OQR88121.1"/>
    <property type="molecule type" value="Genomic_DNA"/>
</dbReference>
<dbReference type="AlphaFoldDB" id="A0A1V9YR14"/>
<reference evidence="4 5" key="1">
    <citation type="journal article" date="2014" name="Genome Biol. Evol.">
        <title>The secreted proteins of Achlya hypogyna and Thraustotheca clavata identify the ancestral oomycete secretome and reveal gene acquisitions by horizontal gene transfer.</title>
        <authorList>
            <person name="Misner I."/>
            <person name="Blouin N."/>
            <person name="Leonard G."/>
            <person name="Richards T.A."/>
            <person name="Lane C.E."/>
        </authorList>
    </citation>
    <scope>NUCLEOTIDE SEQUENCE [LARGE SCALE GENOMIC DNA]</scope>
    <source>
        <strain evidence="4 5">ATCC 48635</strain>
    </source>
</reference>
<keyword evidence="2" id="KW-0131">Cell cycle</keyword>
<sequence length="353" mass="38978">MPTADRKRAGAKLPTDDVKRVKAEPLATEVAVVDAAIDIKLPVQDTAPYAEYHLSEHAPAQLVTLVQLFASLEFSLTTLTMYKRTPTFSALRRAIESSAKCTFTEHELAQLLTLLPDAYDLSFAKAADDSKTPLEICLAVPAAMAALSFRERMELFCDKVNARIARHLQESSAPLTSLEISPAALPSVEDALGPTPLQQLRAQEERHASELTPLQQAAVLAKPIPKELQGLPTWLVHKVRLAEHRKAHLVEKADIAGAERLVQTLPALADQLQSYAKCVNKSAVLLPVLVAELTRAPVRERLEEHLRLLAAKVPFWVTLVPHEKSFVVRLNRKQDYRAVKQHLQTCATKDAST</sequence>
<evidence type="ECO:0000256" key="1">
    <source>
        <dbReference type="ARBA" id="ARBA00008356"/>
    </source>
</evidence>
<keyword evidence="5" id="KW-1185">Reference proteome</keyword>
<dbReference type="GO" id="GO:0005634">
    <property type="term" value="C:nucleus"/>
    <property type="evidence" value="ECO:0007669"/>
    <property type="project" value="TreeGrafter"/>
</dbReference>
<dbReference type="SUPFAM" id="SSF46785">
    <property type="entry name" value="Winged helix' DNA-binding domain"/>
    <property type="match status" value="1"/>
</dbReference>
<dbReference type="PANTHER" id="PTHR28637">
    <property type="entry name" value="DNA REPLICATION FACTOR CDT1"/>
    <property type="match status" value="1"/>
</dbReference>
<accession>A0A1V9YR14</accession>
<gene>
    <name evidence="4" type="ORF">ACHHYP_07550</name>
</gene>
<dbReference type="InterPro" id="IPR038090">
    <property type="entry name" value="Cdt1_C_WH_dom_sf"/>
</dbReference>
<proteinExistence type="inferred from homology"/>
<dbReference type="STRING" id="1202772.A0A1V9YR14"/>
<organism evidence="4 5">
    <name type="scientific">Achlya hypogyna</name>
    <name type="common">Oomycete</name>
    <name type="synonym">Protoachlya hypogyna</name>
    <dbReference type="NCBI Taxonomy" id="1202772"/>
    <lineage>
        <taxon>Eukaryota</taxon>
        <taxon>Sar</taxon>
        <taxon>Stramenopiles</taxon>
        <taxon>Oomycota</taxon>
        <taxon>Saprolegniomycetes</taxon>
        <taxon>Saprolegniales</taxon>
        <taxon>Achlyaceae</taxon>
        <taxon>Achlya</taxon>
    </lineage>
</organism>
<dbReference type="GO" id="GO:0000076">
    <property type="term" value="P:DNA replication checkpoint signaling"/>
    <property type="evidence" value="ECO:0007669"/>
    <property type="project" value="TreeGrafter"/>
</dbReference>
<dbReference type="InterPro" id="IPR032054">
    <property type="entry name" value="Cdt1_C"/>
</dbReference>
<name>A0A1V9YR14_ACHHY</name>
<dbReference type="GO" id="GO:0030174">
    <property type="term" value="P:regulation of DNA-templated DNA replication initiation"/>
    <property type="evidence" value="ECO:0007669"/>
    <property type="project" value="InterPro"/>
</dbReference>
<dbReference type="InterPro" id="IPR045173">
    <property type="entry name" value="Cdt1"/>
</dbReference>
<dbReference type="GO" id="GO:0003677">
    <property type="term" value="F:DNA binding"/>
    <property type="evidence" value="ECO:0007669"/>
    <property type="project" value="InterPro"/>
</dbReference>
<feature type="domain" description="CDT1 Geminin-binding" evidence="3">
    <location>
        <begin position="59"/>
        <end position="187"/>
    </location>
</feature>
<evidence type="ECO:0000313" key="5">
    <source>
        <dbReference type="Proteomes" id="UP000243579"/>
    </source>
</evidence>
<comment type="caution">
    <text evidence="4">The sequence shown here is derived from an EMBL/GenBank/DDBJ whole genome shotgun (WGS) entry which is preliminary data.</text>
</comment>
<dbReference type="OrthoDB" id="341730at2759"/>
<dbReference type="Pfam" id="PF08839">
    <property type="entry name" value="CDT1"/>
    <property type="match status" value="1"/>
</dbReference>
<dbReference type="Proteomes" id="UP000243579">
    <property type="component" value="Unassembled WGS sequence"/>
</dbReference>
<protein>
    <recommendedName>
        <fullName evidence="3">CDT1 Geminin-binding domain-containing protein</fullName>
    </recommendedName>
</protein>
<evidence type="ECO:0000256" key="2">
    <source>
        <dbReference type="ARBA" id="ARBA00023306"/>
    </source>
</evidence>
<dbReference type="SMART" id="SM01075">
    <property type="entry name" value="CDT1"/>
    <property type="match status" value="1"/>
</dbReference>
<dbReference type="Gene3D" id="1.10.10.1420">
    <property type="entry name" value="DNA replication factor Cdt1, C-terminal WH domain"/>
    <property type="match status" value="1"/>
</dbReference>
<dbReference type="InterPro" id="IPR036390">
    <property type="entry name" value="WH_DNA-bd_sf"/>
</dbReference>